<dbReference type="PANTHER" id="PTHR34703">
    <property type="entry name" value="ANTIPORTER SUBUNIT MNHG2-RELATED"/>
    <property type="match status" value="1"/>
</dbReference>
<keyword evidence="4" id="KW-1185">Reference proteome</keyword>
<dbReference type="NCBIfam" id="TIGR01300">
    <property type="entry name" value="CPA3_mnhG_phaG"/>
    <property type="match status" value="1"/>
</dbReference>
<feature type="transmembrane region" description="Helical" evidence="2">
    <location>
        <begin position="62"/>
        <end position="84"/>
    </location>
</feature>
<comment type="similarity">
    <text evidence="1">Belongs to the CPA3 antiporters (TC 2.A.63) subunit G family.</text>
</comment>
<reference evidence="3 4" key="1">
    <citation type="submission" date="2020-08" db="EMBL/GenBank/DDBJ databases">
        <title>Genomic Encyclopedia of Type Strains, Phase IV (KMG-IV): sequencing the most valuable type-strain genomes for metagenomic binning, comparative biology and taxonomic classification.</title>
        <authorList>
            <person name="Goeker M."/>
        </authorList>
    </citation>
    <scope>NUCLEOTIDE SEQUENCE [LARGE SCALE GENOMIC DNA]</scope>
    <source>
        <strain evidence="3 4">DSM 45615</strain>
    </source>
</reference>
<organism evidence="3 4">
    <name type="scientific">Thermocatellispora tengchongensis</name>
    <dbReference type="NCBI Taxonomy" id="1073253"/>
    <lineage>
        <taxon>Bacteria</taxon>
        <taxon>Bacillati</taxon>
        <taxon>Actinomycetota</taxon>
        <taxon>Actinomycetes</taxon>
        <taxon>Streptosporangiales</taxon>
        <taxon>Streptosporangiaceae</taxon>
        <taxon>Thermocatellispora</taxon>
    </lineage>
</organism>
<accession>A0A840NYZ1</accession>
<gene>
    <name evidence="3" type="ORF">HNP84_000038</name>
</gene>
<proteinExistence type="inferred from homology"/>
<dbReference type="GO" id="GO:0015385">
    <property type="term" value="F:sodium:proton antiporter activity"/>
    <property type="evidence" value="ECO:0007669"/>
    <property type="project" value="TreeGrafter"/>
</dbReference>
<dbReference type="Proteomes" id="UP000578449">
    <property type="component" value="Unassembled WGS sequence"/>
</dbReference>
<keyword evidence="2" id="KW-0812">Transmembrane</keyword>
<dbReference type="NCBIfam" id="NF009314">
    <property type="entry name" value="PRK12674.1-2"/>
    <property type="match status" value="1"/>
</dbReference>
<evidence type="ECO:0000313" key="4">
    <source>
        <dbReference type="Proteomes" id="UP000578449"/>
    </source>
</evidence>
<feature type="transmembrane region" description="Helical" evidence="2">
    <location>
        <begin position="6"/>
        <end position="25"/>
    </location>
</feature>
<name>A0A840NYZ1_9ACTN</name>
<dbReference type="RefSeq" id="WP_185047261.1">
    <property type="nucleotide sequence ID" value="NZ_BAABIX010000051.1"/>
</dbReference>
<comment type="caution">
    <text evidence="3">The sequence shown here is derived from an EMBL/GenBank/DDBJ whole genome shotgun (WGS) entry which is preliminary data.</text>
</comment>
<protein>
    <submittedName>
        <fullName evidence="3">Multicomponent Na+:H+ antiporter subunit G</fullName>
    </submittedName>
</protein>
<dbReference type="InterPro" id="IPR005133">
    <property type="entry name" value="PhaG_MnhG_YufB"/>
</dbReference>
<dbReference type="Pfam" id="PF03334">
    <property type="entry name" value="PhaG_MnhG_YufB"/>
    <property type="match status" value="1"/>
</dbReference>
<evidence type="ECO:0000256" key="1">
    <source>
        <dbReference type="ARBA" id="ARBA00008404"/>
    </source>
</evidence>
<evidence type="ECO:0000256" key="2">
    <source>
        <dbReference type="SAM" id="Phobius"/>
    </source>
</evidence>
<sequence>MSDLVAGALLLVGAVLSLTAGIGLLRFPTLLSRLHLGAKPQVIGMVLTLVAVGLRTDAPLDIGILALTGLFQLVTGPVAAHMIGRGAYRSGLVRRDLLLTDELADDLADDRGQESS</sequence>
<keyword evidence="2" id="KW-1133">Transmembrane helix</keyword>
<evidence type="ECO:0000313" key="3">
    <source>
        <dbReference type="EMBL" id="MBB5130350.1"/>
    </source>
</evidence>
<dbReference type="PANTHER" id="PTHR34703:SF1">
    <property type="entry name" value="ANTIPORTER SUBUNIT MNHG2-RELATED"/>
    <property type="match status" value="1"/>
</dbReference>
<dbReference type="AlphaFoldDB" id="A0A840NYZ1"/>
<dbReference type="EMBL" id="JACHGN010000001">
    <property type="protein sequence ID" value="MBB5130350.1"/>
    <property type="molecule type" value="Genomic_DNA"/>
</dbReference>
<keyword evidence="2" id="KW-0472">Membrane</keyword>